<dbReference type="Proteomes" id="UP000886725">
    <property type="component" value="Unassembled WGS sequence"/>
</dbReference>
<name>A0A9D0Z120_9FIRM</name>
<feature type="region of interest" description="Disordered" evidence="1">
    <location>
        <begin position="1"/>
        <end position="47"/>
    </location>
</feature>
<dbReference type="EMBL" id="DVFU01000041">
    <property type="protein sequence ID" value="HIQ64500.1"/>
    <property type="molecule type" value="Genomic_DNA"/>
</dbReference>
<gene>
    <name evidence="2" type="ORF">IAC85_02050</name>
</gene>
<comment type="caution">
    <text evidence="2">The sequence shown here is derived from an EMBL/GenBank/DDBJ whole genome shotgun (WGS) entry which is preliminary data.</text>
</comment>
<evidence type="ECO:0000313" key="3">
    <source>
        <dbReference type="Proteomes" id="UP000886725"/>
    </source>
</evidence>
<proteinExistence type="predicted"/>
<sequence length="47" mass="4872">METQAPAPSAEMPASAAPSIPMEEPTPAPAPQAEPVKVETTETIEQL</sequence>
<evidence type="ECO:0000313" key="2">
    <source>
        <dbReference type="EMBL" id="HIQ64500.1"/>
    </source>
</evidence>
<protein>
    <submittedName>
        <fullName evidence="2">Uncharacterized protein</fullName>
    </submittedName>
</protein>
<reference evidence="2" key="1">
    <citation type="submission" date="2020-10" db="EMBL/GenBank/DDBJ databases">
        <authorList>
            <person name="Gilroy R."/>
        </authorList>
    </citation>
    <scope>NUCLEOTIDE SEQUENCE</scope>
    <source>
        <strain evidence="2">CHK165-10780</strain>
    </source>
</reference>
<accession>A0A9D0Z120</accession>
<dbReference type="AlphaFoldDB" id="A0A9D0Z120"/>
<reference evidence="2" key="2">
    <citation type="journal article" date="2021" name="PeerJ">
        <title>Extensive microbial diversity within the chicken gut microbiome revealed by metagenomics and culture.</title>
        <authorList>
            <person name="Gilroy R."/>
            <person name="Ravi A."/>
            <person name="Getino M."/>
            <person name="Pursley I."/>
            <person name="Horton D.L."/>
            <person name="Alikhan N.F."/>
            <person name="Baker D."/>
            <person name="Gharbi K."/>
            <person name="Hall N."/>
            <person name="Watson M."/>
            <person name="Adriaenssens E.M."/>
            <person name="Foster-Nyarko E."/>
            <person name="Jarju S."/>
            <person name="Secka A."/>
            <person name="Antonio M."/>
            <person name="Oren A."/>
            <person name="Chaudhuri R.R."/>
            <person name="La Ragione R."/>
            <person name="Hildebrand F."/>
            <person name="Pallen M.J."/>
        </authorList>
    </citation>
    <scope>NUCLEOTIDE SEQUENCE</scope>
    <source>
        <strain evidence="2">CHK165-10780</strain>
    </source>
</reference>
<evidence type="ECO:0000256" key="1">
    <source>
        <dbReference type="SAM" id="MobiDB-lite"/>
    </source>
</evidence>
<organism evidence="2 3">
    <name type="scientific">Candidatus Faecenecus gallistercoris</name>
    <dbReference type="NCBI Taxonomy" id="2840793"/>
    <lineage>
        <taxon>Bacteria</taxon>
        <taxon>Bacillati</taxon>
        <taxon>Bacillota</taxon>
        <taxon>Bacillota incertae sedis</taxon>
        <taxon>Candidatus Faecenecus</taxon>
    </lineage>
</organism>
<feature type="compositionally biased region" description="Low complexity" evidence="1">
    <location>
        <begin position="1"/>
        <end position="23"/>
    </location>
</feature>